<name>A0ABN9A446_RANTA</name>
<evidence type="ECO:0000313" key="3">
    <source>
        <dbReference type="Proteomes" id="UP001176941"/>
    </source>
</evidence>
<evidence type="ECO:0000256" key="1">
    <source>
        <dbReference type="SAM" id="MobiDB-lite"/>
    </source>
</evidence>
<gene>
    <name evidence="2" type="ORF">MRATA1EN1_LOCUS29751</name>
</gene>
<organism evidence="2 3">
    <name type="scientific">Rangifer tarandus platyrhynchus</name>
    <name type="common">Svalbard reindeer</name>
    <dbReference type="NCBI Taxonomy" id="3082113"/>
    <lineage>
        <taxon>Eukaryota</taxon>
        <taxon>Metazoa</taxon>
        <taxon>Chordata</taxon>
        <taxon>Craniata</taxon>
        <taxon>Vertebrata</taxon>
        <taxon>Euteleostomi</taxon>
        <taxon>Mammalia</taxon>
        <taxon>Eutheria</taxon>
        <taxon>Laurasiatheria</taxon>
        <taxon>Artiodactyla</taxon>
        <taxon>Ruminantia</taxon>
        <taxon>Pecora</taxon>
        <taxon>Cervidae</taxon>
        <taxon>Odocoileinae</taxon>
        <taxon>Rangifer</taxon>
    </lineage>
</organism>
<dbReference type="EMBL" id="OX460343">
    <property type="protein sequence ID" value="CAI9180789.1"/>
    <property type="molecule type" value="Genomic_DNA"/>
</dbReference>
<accession>A0ABN9A446</accession>
<reference evidence="2" key="1">
    <citation type="submission" date="2023-04" db="EMBL/GenBank/DDBJ databases">
        <authorList>
            <consortium name="ELIXIR-Norway"/>
        </authorList>
    </citation>
    <scope>NUCLEOTIDE SEQUENCE [LARGE SCALE GENOMIC DNA]</scope>
</reference>
<evidence type="ECO:0000313" key="2">
    <source>
        <dbReference type="EMBL" id="CAI9180789.1"/>
    </source>
</evidence>
<feature type="region of interest" description="Disordered" evidence="1">
    <location>
        <begin position="195"/>
        <end position="219"/>
    </location>
</feature>
<dbReference type="Proteomes" id="UP001176941">
    <property type="component" value="Chromosome X"/>
</dbReference>
<proteinExistence type="predicted"/>
<protein>
    <submittedName>
        <fullName evidence="2">Uncharacterized protein</fullName>
    </submittedName>
</protein>
<keyword evidence="3" id="KW-1185">Reference proteome</keyword>
<sequence length="237" mass="25973">MELQRSLGNVAYLCDQEEKEKKIVTDRIASQLNHRFRREGNHSFGDMTEVWPCPIINAPTSPGTEAQPDAFCPTSLRKVLLQLLQHHVRLRKLEYAWGPLLKTRPELRAAAASPRSYPSAAWRRSPSLPAPGPAAQYLAQSRGVVPVDASVRAVLDDDARPLHSPILAADRLLPLLGRCGQCRLGLPLPPSGRHGAWGLAGDRTQPRPPGTGQAGSERRTAVQAISSFYTDVNENTL</sequence>